<dbReference type="PANTHER" id="PTHR43038">
    <property type="entry name" value="ATP-BINDING CASSETTE, SUB-FAMILY H, MEMBER 1"/>
    <property type="match status" value="1"/>
</dbReference>
<dbReference type="PROSITE" id="PS00211">
    <property type="entry name" value="ABC_TRANSPORTER_1"/>
    <property type="match status" value="1"/>
</dbReference>
<reference evidence="2" key="1">
    <citation type="journal article" date="2014" name="Front. Microbiol.">
        <title>High frequency of phylogenetically diverse reductive dehalogenase-homologous genes in deep subseafloor sedimentary metagenomes.</title>
        <authorList>
            <person name="Kawai M."/>
            <person name="Futagami T."/>
            <person name="Toyoda A."/>
            <person name="Takaki Y."/>
            <person name="Nishi S."/>
            <person name="Hori S."/>
            <person name="Arai W."/>
            <person name="Tsubouchi T."/>
            <person name="Morono Y."/>
            <person name="Uchiyama I."/>
            <person name="Ito T."/>
            <person name="Fujiyama A."/>
            <person name="Inagaki F."/>
            <person name="Takami H."/>
        </authorList>
    </citation>
    <scope>NUCLEOTIDE SEQUENCE</scope>
    <source>
        <strain evidence="2">Expedition CK06-06</strain>
    </source>
</reference>
<dbReference type="AlphaFoldDB" id="X0YLW3"/>
<dbReference type="InterPro" id="IPR003439">
    <property type="entry name" value="ABC_transporter-like_ATP-bd"/>
</dbReference>
<dbReference type="SUPFAM" id="SSF52540">
    <property type="entry name" value="P-loop containing nucleoside triphosphate hydrolases"/>
    <property type="match status" value="1"/>
</dbReference>
<protein>
    <recommendedName>
        <fullName evidence="1">ABC transporter domain-containing protein</fullName>
    </recommendedName>
</protein>
<sequence>GISGAGKTTIVRVLTCQIEKKNWSGNVLVTSLSPSKRGNHSTILSNIGYVPQLELLNLYFELDPIVNVEIFTSTYGMDKKKAIETAERLFNILDIPKDTWKKRVKKMSGGEKKRLSMAIGLIHHPKVLFLDEPTTGVDASKRYDILSYLKKLNQQLNTTMFIITHDLEAALICDKTAILREGRLLEFDTPQNLINSLPSNGLVARISIENLNQETIKTIQKYPSIEKVLRVGNE</sequence>
<dbReference type="PROSITE" id="PS50893">
    <property type="entry name" value="ABC_TRANSPORTER_2"/>
    <property type="match status" value="1"/>
</dbReference>
<dbReference type="Gene3D" id="3.40.50.300">
    <property type="entry name" value="P-loop containing nucleotide triphosphate hydrolases"/>
    <property type="match status" value="1"/>
</dbReference>
<organism evidence="2">
    <name type="scientific">marine sediment metagenome</name>
    <dbReference type="NCBI Taxonomy" id="412755"/>
    <lineage>
        <taxon>unclassified sequences</taxon>
        <taxon>metagenomes</taxon>
        <taxon>ecological metagenomes</taxon>
    </lineage>
</organism>
<dbReference type="GO" id="GO:0016887">
    <property type="term" value="F:ATP hydrolysis activity"/>
    <property type="evidence" value="ECO:0007669"/>
    <property type="project" value="InterPro"/>
</dbReference>
<dbReference type="GO" id="GO:0005524">
    <property type="term" value="F:ATP binding"/>
    <property type="evidence" value="ECO:0007669"/>
    <property type="project" value="InterPro"/>
</dbReference>
<name>X0YLW3_9ZZZZ</name>
<dbReference type="Pfam" id="PF00005">
    <property type="entry name" value="ABC_tran"/>
    <property type="match status" value="1"/>
</dbReference>
<dbReference type="InterPro" id="IPR017871">
    <property type="entry name" value="ABC_transporter-like_CS"/>
</dbReference>
<evidence type="ECO:0000313" key="2">
    <source>
        <dbReference type="EMBL" id="GAG49478.1"/>
    </source>
</evidence>
<gene>
    <name evidence="2" type="ORF">S01H1_77199</name>
</gene>
<feature type="non-terminal residue" evidence="2">
    <location>
        <position position="1"/>
    </location>
</feature>
<proteinExistence type="predicted"/>
<dbReference type="EMBL" id="BARS01051872">
    <property type="protein sequence ID" value="GAG49478.1"/>
    <property type="molecule type" value="Genomic_DNA"/>
</dbReference>
<comment type="caution">
    <text evidence="2">The sequence shown here is derived from an EMBL/GenBank/DDBJ whole genome shotgun (WGS) entry which is preliminary data.</text>
</comment>
<evidence type="ECO:0000259" key="1">
    <source>
        <dbReference type="PROSITE" id="PS50893"/>
    </source>
</evidence>
<dbReference type="PANTHER" id="PTHR43038:SF3">
    <property type="entry name" value="ABC TRANSPORTER G FAMILY MEMBER 20 ISOFORM X1"/>
    <property type="match status" value="1"/>
</dbReference>
<accession>X0YLW3</accession>
<dbReference type="InterPro" id="IPR027417">
    <property type="entry name" value="P-loop_NTPase"/>
</dbReference>
<feature type="domain" description="ABC transporter" evidence="1">
    <location>
        <begin position="13"/>
        <end position="206"/>
    </location>
</feature>
<feature type="non-terminal residue" evidence="2">
    <location>
        <position position="234"/>
    </location>
</feature>